<name>A0ABU9BTI1_9BURK</name>
<proteinExistence type="predicted"/>
<keyword evidence="1" id="KW-0812">Transmembrane</keyword>
<evidence type="ECO:0000313" key="3">
    <source>
        <dbReference type="Proteomes" id="UP001371218"/>
    </source>
</evidence>
<feature type="transmembrane region" description="Helical" evidence="1">
    <location>
        <begin position="38"/>
        <end position="60"/>
    </location>
</feature>
<dbReference type="RefSeq" id="WP_341427470.1">
    <property type="nucleotide sequence ID" value="NZ_JBBUTG010000013.1"/>
</dbReference>
<accession>A0ABU9BTI1</accession>
<evidence type="ECO:0008006" key="4">
    <source>
        <dbReference type="Google" id="ProtNLM"/>
    </source>
</evidence>
<keyword evidence="3" id="KW-1185">Reference proteome</keyword>
<keyword evidence="1" id="KW-0472">Membrane</keyword>
<feature type="transmembrane region" description="Helical" evidence="1">
    <location>
        <begin position="7"/>
        <end position="26"/>
    </location>
</feature>
<dbReference type="Proteomes" id="UP001371218">
    <property type="component" value="Unassembled WGS sequence"/>
</dbReference>
<organism evidence="2 3">
    <name type="scientific">Ideonella lacteola</name>
    <dbReference type="NCBI Taxonomy" id="2984193"/>
    <lineage>
        <taxon>Bacteria</taxon>
        <taxon>Pseudomonadati</taxon>
        <taxon>Pseudomonadota</taxon>
        <taxon>Betaproteobacteria</taxon>
        <taxon>Burkholderiales</taxon>
        <taxon>Sphaerotilaceae</taxon>
        <taxon>Ideonella</taxon>
    </lineage>
</organism>
<evidence type="ECO:0000256" key="1">
    <source>
        <dbReference type="SAM" id="Phobius"/>
    </source>
</evidence>
<comment type="caution">
    <text evidence="2">The sequence shown here is derived from an EMBL/GenBank/DDBJ whole genome shotgun (WGS) entry which is preliminary data.</text>
</comment>
<dbReference type="EMBL" id="JBBUTG010000013">
    <property type="protein sequence ID" value="MEK8033049.1"/>
    <property type="molecule type" value="Genomic_DNA"/>
</dbReference>
<reference evidence="2 3" key="1">
    <citation type="submission" date="2024-04" db="EMBL/GenBank/DDBJ databases">
        <title>Novel species of the genus Ideonella isolated from streams.</title>
        <authorList>
            <person name="Lu H."/>
        </authorList>
    </citation>
    <scope>NUCLEOTIDE SEQUENCE [LARGE SCALE GENOMIC DNA]</scope>
    <source>
        <strain evidence="2 3">DXS29W</strain>
    </source>
</reference>
<evidence type="ECO:0000313" key="2">
    <source>
        <dbReference type="EMBL" id="MEK8033049.1"/>
    </source>
</evidence>
<gene>
    <name evidence="2" type="ORF">AACH06_19675</name>
</gene>
<sequence length="486" mass="51534">MKTFLKGLALLAAITSLVWIVVIWRWQVSQRNVSGDDLALYLVLLPLVLFAFVLALRWAVKGALAKQQAAAVALASAAEQAGAGKPAAEAERSGTEAKERHLSWPVLGAWVGGPAGEDIASVLEAAKASKPAPTPDALLRDFDGLPVLCARSDGVDAKPVEKAWGEWLQAHGKAGEPPAGSGVARALAALAPLLEQAGAVVDEWVASQPADRGAVARVRVLAAWPAQWAEAEVAWARAWLDLQARQLAAGALPLDRWQLQHLPSASGPQAWQYADKLLLTMQREQCHDLLLLVACHSDISQASIDAMGSARTLFSAAHHTKGHMPGEGAAALLLSPISQPEQASPQVPLAWLHRPACRRRDKSIDAAGKTSAEALQQAVSEAIQLAGLPAEGLAGLCCDADRHSARATELFATTIELLPHLDAIEELRLVGVTHGHTRQTGALWAVAGAIHQAAQAERPAIAMSLSDEHWRMAMVVRHRLPDPAAT</sequence>
<protein>
    <recommendedName>
        <fullName evidence="4">Transmembrane protein</fullName>
    </recommendedName>
</protein>
<keyword evidence="1" id="KW-1133">Transmembrane helix</keyword>